<protein>
    <recommendedName>
        <fullName evidence="2">Alginate export domain-containing protein</fullName>
    </recommendedName>
</protein>
<dbReference type="AlphaFoldDB" id="A0A8D4VQS2"/>
<dbReference type="RefSeq" id="WP_221047028.1">
    <property type="nucleotide sequence ID" value="NZ_AP019782.1"/>
</dbReference>
<gene>
    <name evidence="3" type="ORF">MoryE10_21430</name>
</gene>
<proteinExistence type="predicted"/>
<dbReference type="InterPro" id="IPR025388">
    <property type="entry name" value="Alginate_export_dom"/>
</dbReference>
<feature type="signal peptide" evidence="1">
    <location>
        <begin position="1"/>
        <end position="25"/>
    </location>
</feature>
<accession>A0A8D4VQS2</accession>
<dbReference type="Proteomes" id="UP000824988">
    <property type="component" value="Chromosome"/>
</dbReference>
<dbReference type="KEGG" id="moz:MoryE10_21430"/>
<sequence>MYYSNGLARFAAACFVLGIGGTAYAGFDEEVEKALNLEDGKYGKVNFDARYRYEYVDQERVLSTGRATAIDHPANASTLRIRLGYLTPEWQGFKAFAEYEGNQDIGTNDYNSTRNGKTAYPLVVDPQANELNQLWLNYAGLPDSSIKVGRQRIAFDNHRFIGDVGWRQMQQTFDAATITNKSLPDTTITAGYIWKVQDITSRSIGMNSPIFNIAYTGLPFGKVTVHGEWLDYDNTNELRNLGIADSFSRSTKTVGVRFDGSTPIVENVKALYTAEYAHQSDYKNNPINYHADYWLGEAGVDVYGVVLKGAFEELGADNGAAFQTPLATLHAFQGWADKFLTTPRNGLRDMYGTAKTAAFGVEWTVQYHEFSSANGGVDFGHEIDAQVEKKFGKHYSVLLKYADYVADPNRSATNTYSDTQKIWLQGSVSF</sequence>
<evidence type="ECO:0000313" key="4">
    <source>
        <dbReference type="Proteomes" id="UP000824988"/>
    </source>
</evidence>
<evidence type="ECO:0000313" key="3">
    <source>
        <dbReference type="EMBL" id="BBL71537.1"/>
    </source>
</evidence>
<feature type="chain" id="PRO_5034275971" description="Alginate export domain-containing protein" evidence="1">
    <location>
        <begin position="26"/>
        <end position="430"/>
    </location>
</feature>
<dbReference type="Pfam" id="PF13372">
    <property type="entry name" value="Alginate_exp"/>
    <property type="match status" value="1"/>
</dbReference>
<evidence type="ECO:0000259" key="2">
    <source>
        <dbReference type="Pfam" id="PF13372"/>
    </source>
</evidence>
<feature type="domain" description="Alginate export" evidence="2">
    <location>
        <begin position="45"/>
        <end position="279"/>
    </location>
</feature>
<evidence type="ECO:0000256" key="1">
    <source>
        <dbReference type="SAM" id="SignalP"/>
    </source>
</evidence>
<dbReference type="EMBL" id="AP019782">
    <property type="protein sequence ID" value="BBL71537.1"/>
    <property type="molecule type" value="Genomic_DNA"/>
</dbReference>
<organism evidence="3 4">
    <name type="scientific">Methylogaea oryzae</name>
    <dbReference type="NCBI Taxonomy" id="1295382"/>
    <lineage>
        <taxon>Bacteria</taxon>
        <taxon>Pseudomonadati</taxon>
        <taxon>Pseudomonadota</taxon>
        <taxon>Gammaproteobacteria</taxon>
        <taxon>Methylococcales</taxon>
        <taxon>Methylococcaceae</taxon>
        <taxon>Methylogaea</taxon>
    </lineage>
</organism>
<keyword evidence="1" id="KW-0732">Signal</keyword>
<reference evidence="3" key="1">
    <citation type="submission" date="2019-06" db="EMBL/GenBank/DDBJ databases">
        <title>Complete genome sequence of Methylogaea oryzae strain JCM16910.</title>
        <authorList>
            <person name="Asakawa S."/>
        </authorList>
    </citation>
    <scope>NUCLEOTIDE SEQUENCE</scope>
    <source>
        <strain evidence="3">E10</strain>
    </source>
</reference>
<keyword evidence="4" id="KW-1185">Reference proteome</keyword>
<name>A0A8D4VQS2_9GAMM</name>